<sequence>MRHSSTTNKMDETVLDEFVSFLSQSAKPALREKALEYVVGLSGSEEGLRSLETRLPNIVAALLELVEDANKSFVEDVFKALINLCSYDKTAPKVTEKEAVVSKLLSTICDSSFEFADHSCTVLSNLSRNSHSCGHILACLENQKSDTGGTMINLAKLVEVFCKEGYNPKAALHPLGSVLANLTQRPEARKFILDKDQCVIQRLLPYTQYTASDVRRRGVVTALKNCCFEIDYHEWLLSDSVDILPYLLLPLAGPEQLDEDEMEGMPEDLQYLDEDKEREPDPAIRKLLIDTLTKLCTTKPGREMMKAKRAYIIMREFDKWERNEQLNDICQDLIQHLIGDEPSPGMENLEQVEIPTEMREKFDKLTAENPRVVDEDLARN</sequence>
<evidence type="ECO:0000259" key="3">
    <source>
        <dbReference type="Pfam" id="PF04063"/>
    </source>
</evidence>
<proteinExistence type="inferred from homology"/>
<evidence type="ECO:0000313" key="5">
    <source>
        <dbReference type="EMBL" id="PIK50119.1"/>
    </source>
</evidence>
<dbReference type="Pfam" id="PF04064">
    <property type="entry name" value="DUF384"/>
    <property type="match status" value="1"/>
</dbReference>
<evidence type="ECO:0000256" key="2">
    <source>
        <dbReference type="ARBA" id="ARBA00014076"/>
    </source>
</evidence>
<evidence type="ECO:0000259" key="4">
    <source>
        <dbReference type="Pfam" id="PF04064"/>
    </source>
</evidence>
<dbReference type="Proteomes" id="UP000230750">
    <property type="component" value="Unassembled WGS sequence"/>
</dbReference>
<dbReference type="InterPro" id="IPR016024">
    <property type="entry name" value="ARM-type_fold"/>
</dbReference>
<dbReference type="OrthoDB" id="338814at2759"/>
<gene>
    <name evidence="5" type="ORF">BSL78_13045</name>
</gene>
<comment type="caution">
    <text evidence="5">The sequence shown here is derived from an EMBL/GenBank/DDBJ whole genome shotgun (WGS) entry which is preliminary data.</text>
</comment>
<dbReference type="InterPro" id="IPR007205">
    <property type="entry name" value="Protein_HGH1_N"/>
</dbReference>
<dbReference type="InterPro" id="IPR007206">
    <property type="entry name" value="Protein_HGH1_C"/>
</dbReference>
<accession>A0A2G8KQ50</accession>
<dbReference type="PANTHER" id="PTHR13387">
    <property type="entry name" value="PROTEIN HGH1 HOMOLOG"/>
    <property type="match status" value="1"/>
</dbReference>
<comment type="similarity">
    <text evidence="1">Belongs to the HGH1 family.</text>
</comment>
<protein>
    <recommendedName>
        <fullName evidence="2">Protein HGH1 homolog</fullName>
    </recommendedName>
</protein>
<dbReference type="Gene3D" id="1.25.10.10">
    <property type="entry name" value="Leucine-rich Repeat Variant"/>
    <property type="match status" value="1"/>
</dbReference>
<dbReference type="PANTHER" id="PTHR13387:SF9">
    <property type="entry name" value="PROTEIN HGH1 HOMOLOG"/>
    <property type="match status" value="1"/>
</dbReference>
<dbReference type="InterPro" id="IPR039717">
    <property type="entry name" value="Hgh1"/>
</dbReference>
<evidence type="ECO:0000256" key="1">
    <source>
        <dbReference type="ARBA" id="ARBA00006712"/>
    </source>
</evidence>
<feature type="domain" description="Protein HGH1 C-terminal" evidence="4">
    <location>
        <begin position="291"/>
        <end position="343"/>
    </location>
</feature>
<evidence type="ECO:0000313" key="6">
    <source>
        <dbReference type="Proteomes" id="UP000230750"/>
    </source>
</evidence>
<feature type="domain" description="Protein HGH1 N-terminal" evidence="3">
    <location>
        <begin position="108"/>
        <end position="286"/>
    </location>
</feature>
<dbReference type="Pfam" id="PF04063">
    <property type="entry name" value="DUF383"/>
    <property type="match status" value="1"/>
</dbReference>
<dbReference type="STRING" id="307972.A0A2G8KQ50"/>
<reference evidence="5 6" key="1">
    <citation type="journal article" date="2017" name="PLoS Biol.">
        <title>The sea cucumber genome provides insights into morphological evolution and visceral regeneration.</title>
        <authorList>
            <person name="Zhang X."/>
            <person name="Sun L."/>
            <person name="Yuan J."/>
            <person name="Sun Y."/>
            <person name="Gao Y."/>
            <person name="Zhang L."/>
            <person name="Li S."/>
            <person name="Dai H."/>
            <person name="Hamel J.F."/>
            <person name="Liu C."/>
            <person name="Yu Y."/>
            <person name="Liu S."/>
            <person name="Lin W."/>
            <person name="Guo K."/>
            <person name="Jin S."/>
            <person name="Xu P."/>
            <person name="Storey K.B."/>
            <person name="Huan P."/>
            <person name="Zhang T."/>
            <person name="Zhou Y."/>
            <person name="Zhang J."/>
            <person name="Lin C."/>
            <person name="Li X."/>
            <person name="Xing L."/>
            <person name="Huo D."/>
            <person name="Sun M."/>
            <person name="Wang L."/>
            <person name="Mercier A."/>
            <person name="Li F."/>
            <person name="Yang H."/>
            <person name="Xiang J."/>
        </authorList>
    </citation>
    <scope>NUCLEOTIDE SEQUENCE [LARGE SCALE GENOMIC DNA]</scope>
    <source>
        <strain evidence="5">Shaxun</strain>
        <tissue evidence="5">Muscle</tissue>
    </source>
</reference>
<dbReference type="SUPFAM" id="SSF48371">
    <property type="entry name" value="ARM repeat"/>
    <property type="match status" value="1"/>
</dbReference>
<organism evidence="5 6">
    <name type="scientific">Stichopus japonicus</name>
    <name type="common">Sea cucumber</name>
    <dbReference type="NCBI Taxonomy" id="307972"/>
    <lineage>
        <taxon>Eukaryota</taxon>
        <taxon>Metazoa</taxon>
        <taxon>Echinodermata</taxon>
        <taxon>Eleutherozoa</taxon>
        <taxon>Echinozoa</taxon>
        <taxon>Holothuroidea</taxon>
        <taxon>Aspidochirotacea</taxon>
        <taxon>Aspidochirotida</taxon>
        <taxon>Stichopodidae</taxon>
        <taxon>Apostichopus</taxon>
    </lineage>
</organism>
<dbReference type="EMBL" id="MRZV01000434">
    <property type="protein sequence ID" value="PIK50119.1"/>
    <property type="molecule type" value="Genomic_DNA"/>
</dbReference>
<dbReference type="AlphaFoldDB" id="A0A2G8KQ50"/>
<keyword evidence="6" id="KW-1185">Reference proteome</keyword>
<name>A0A2G8KQ50_STIJA</name>
<dbReference type="InterPro" id="IPR011989">
    <property type="entry name" value="ARM-like"/>
</dbReference>